<dbReference type="InterPro" id="IPR029026">
    <property type="entry name" value="tRNA_m1G_MTases_N"/>
</dbReference>
<evidence type="ECO:0000256" key="3">
    <source>
        <dbReference type="ARBA" id="ARBA00022679"/>
    </source>
</evidence>
<evidence type="ECO:0000256" key="1">
    <source>
        <dbReference type="ARBA" id="ARBA00007228"/>
    </source>
</evidence>
<dbReference type="STRING" id="1298851.TST_0571"/>
<dbReference type="InterPro" id="IPR001537">
    <property type="entry name" value="SpoU_MeTrfase"/>
</dbReference>
<reference evidence="7" key="1">
    <citation type="journal article" date="2018" name="Science">
        <title>A primordial and reversible TCA cycle in a facultatively chemolithoautotrophic thermophile.</title>
        <authorList>
            <person name="Nunoura T."/>
            <person name="Chikaraishi Y."/>
            <person name="Izaki R."/>
            <person name="Suwa T."/>
            <person name="Sato T."/>
            <person name="Harada T."/>
            <person name="Mori K."/>
            <person name="Kato Y."/>
            <person name="Miyazaki M."/>
            <person name="Shimamura S."/>
            <person name="Yanagawa K."/>
            <person name="Shuto A."/>
            <person name="Ohkouchi N."/>
            <person name="Fujita N."/>
            <person name="Takaki Y."/>
            <person name="Atomi H."/>
            <person name="Takai K."/>
        </authorList>
    </citation>
    <scope>NUCLEOTIDE SEQUENCE [LARGE SCALE GENOMIC DNA]</scope>
    <source>
        <strain evidence="7">DSM 17441 / JCM 13301 / NBRC 103674 / ABI70S6</strain>
    </source>
</reference>
<evidence type="ECO:0000313" key="6">
    <source>
        <dbReference type="EMBL" id="BAT71377.1"/>
    </source>
</evidence>
<protein>
    <submittedName>
        <fullName evidence="6">tRNA/rRNA methyltransferase</fullName>
        <ecNumber evidence="6">2.1.1.-</ecNumber>
    </submittedName>
</protein>
<gene>
    <name evidence="6" type="primary">lasT</name>
    <name evidence="6" type="ORF">TST_0571</name>
</gene>
<dbReference type="EC" id="2.1.1.-" evidence="6"/>
<comment type="similarity">
    <text evidence="1">Belongs to the class IV-like SAM-binding methyltransferase superfamily. RNA methyltransferase TrmH family.</text>
</comment>
<dbReference type="OrthoDB" id="9789043at2"/>
<dbReference type="PATRIC" id="fig|1298851.3.peg.595"/>
<evidence type="ECO:0000259" key="5">
    <source>
        <dbReference type="Pfam" id="PF00588"/>
    </source>
</evidence>
<keyword evidence="2 6" id="KW-0489">Methyltransferase</keyword>
<feature type="domain" description="tRNA/rRNA methyltransferase SpoU type" evidence="5">
    <location>
        <begin position="3"/>
        <end position="152"/>
    </location>
</feature>
<dbReference type="GO" id="GO:0008173">
    <property type="term" value="F:RNA methyltransferase activity"/>
    <property type="evidence" value="ECO:0007669"/>
    <property type="project" value="InterPro"/>
</dbReference>
<dbReference type="CDD" id="cd18093">
    <property type="entry name" value="SpoU-like_TrmJ"/>
    <property type="match status" value="1"/>
</dbReference>
<sequence length="237" mass="27152">MPIAVVMVEPRYPENIGSAARACGNFGIEELVVVAPRILDWEKMLTMATRVGEKVLRNMKVYKNLEEALSDYNYVVGSTARLGNRRRVFKALRDIAPEVSSYSLNNRVALLFGNEKWGLTNEQLYYCHDVFTIPTENNTSLNVAQSIVVTLYEIYCASSNVQLPKPHLATVQEQELMYGVIKEVCERIDYVPHDNTVQWMTSIKRFLTKVDLTQKDVKIILGFCRKLLRAFELLQPR</sequence>
<evidence type="ECO:0000313" key="7">
    <source>
        <dbReference type="Proteomes" id="UP000063234"/>
    </source>
</evidence>
<dbReference type="PIRSF" id="PIRSF004808">
    <property type="entry name" value="LasT"/>
    <property type="match status" value="1"/>
</dbReference>
<name>A0A0S3QSX5_THET7</name>
<dbReference type="RefSeq" id="WP_068549300.1">
    <property type="nucleotide sequence ID" value="NZ_AP013035.1"/>
</dbReference>
<keyword evidence="3 6" id="KW-0808">Transferase</keyword>
<dbReference type="InterPro" id="IPR029028">
    <property type="entry name" value="Alpha/beta_knot_MTases"/>
</dbReference>
<dbReference type="EMBL" id="AP013035">
    <property type="protein sequence ID" value="BAT71377.1"/>
    <property type="molecule type" value="Genomic_DNA"/>
</dbReference>
<proteinExistence type="inferred from homology"/>
<evidence type="ECO:0000256" key="2">
    <source>
        <dbReference type="ARBA" id="ARBA00022603"/>
    </source>
</evidence>
<keyword evidence="4" id="KW-0949">S-adenosyl-L-methionine</keyword>
<dbReference type="KEGG" id="ttk:TST_0571"/>
<evidence type="ECO:0000256" key="4">
    <source>
        <dbReference type="ARBA" id="ARBA00022691"/>
    </source>
</evidence>
<organism evidence="6 7">
    <name type="scientific">Thermosulfidibacter takaii (strain DSM 17441 / JCM 13301 / NBRC 103674 / ABI70S6)</name>
    <dbReference type="NCBI Taxonomy" id="1298851"/>
    <lineage>
        <taxon>Bacteria</taxon>
        <taxon>Pseudomonadati</taxon>
        <taxon>Thermosulfidibacterota</taxon>
        <taxon>Thermosulfidibacteria</taxon>
        <taxon>Thermosulfidibacterales</taxon>
        <taxon>Thermosulfidibacteraceae</taxon>
    </lineage>
</organism>
<dbReference type="Pfam" id="PF00588">
    <property type="entry name" value="SpoU_methylase"/>
    <property type="match status" value="1"/>
</dbReference>
<dbReference type="InterPro" id="IPR004384">
    <property type="entry name" value="RNA_MeTrfase_TrmJ/LasT"/>
</dbReference>
<accession>A0A0S3QSX5</accession>
<dbReference type="PANTHER" id="PTHR42786:SF2">
    <property type="entry name" value="TRNA (CYTIDINE_URIDINE-2'-O-)-METHYLTRANSFERASE TRMJ"/>
    <property type="match status" value="1"/>
</dbReference>
<dbReference type="GO" id="GO:0005829">
    <property type="term" value="C:cytosol"/>
    <property type="evidence" value="ECO:0007669"/>
    <property type="project" value="TreeGrafter"/>
</dbReference>
<dbReference type="Proteomes" id="UP000063234">
    <property type="component" value="Chromosome"/>
</dbReference>
<dbReference type="Gene3D" id="1.10.8.590">
    <property type="match status" value="1"/>
</dbReference>
<dbReference type="AlphaFoldDB" id="A0A0S3QSX5"/>
<dbReference type="SUPFAM" id="SSF75217">
    <property type="entry name" value="alpha/beta knot"/>
    <property type="match status" value="1"/>
</dbReference>
<dbReference type="PANTHER" id="PTHR42786">
    <property type="entry name" value="TRNA/RRNA METHYLTRANSFERASE"/>
    <property type="match status" value="1"/>
</dbReference>
<dbReference type="GO" id="GO:0003723">
    <property type="term" value="F:RNA binding"/>
    <property type="evidence" value="ECO:0007669"/>
    <property type="project" value="InterPro"/>
</dbReference>
<dbReference type="GO" id="GO:0002128">
    <property type="term" value="P:tRNA nucleoside ribose methylation"/>
    <property type="evidence" value="ECO:0007669"/>
    <property type="project" value="TreeGrafter"/>
</dbReference>
<dbReference type="Gene3D" id="3.40.1280.10">
    <property type="match status" value="1"/>
</dbReference>
<keyword evidence="7" id="KW-1185">Reference proteome</keyword>